<evidence type="ECO:0000313" key="5">
    <source>
        <dbReference type="EMBL" id="UQY45304.1"/>
    </source>
</evidence>
<dbReference type="Proteomes" id="UP001056635">
    <property type="component" value="Chromosome"/>
</dbReference>
<protein>
    <submittedName>
        <fullName evidence="5">HNH endonuclease</fullName>
    </submittedName>
</protein>
<dbReference type="Pfam" id="PF13392">
    <property type="entry name" value="HNH_3"/>
    <property type="match status" value="1"/>
</dbReference>
<accession>A0ABY4RFM2</accession>
<dbReference type="EMBL" id="CP082904">
    <property type="protein sequence ID" value="UQY45304.1"/>
    <property type="molecule type" value="Genomic_DNA"/>
</dbReference>
<evidence type="ECO:0000256" key="1">
    <source>
        <dbReference type="ARBA" id="ARBA00023015"/>
    </source>
</evidence>
<evidence type="ECO:0000313" key="6">
    <source>
        <dbReference type="Proteomes" id="UP001056635"/>
    </source>
</evidence>
<keyword evidence="6" id="KW-1185">Reference proteome</keyword>
<dbReference type="SUPFAM" id="SSF54171">
    <property type="entry name" value="DNA-binding domain"/>
    <property type="match status" value="1"/>
</dbReference>
<dbReference type="SUPFAM" id="SSF54060">
    <property type="entry name" value="His-Me finger endonucleases"/>
    <property type="match status" value="1"/>
</dbReference>
<keyword evidence="1" id="KW-0805">Transcription regulation</keyword>
<sequence>MEIDRNKELPIPFLRECLDYNPETGILTWKKRPESHFLHSSRADGGFNKKFAGKVAGNVMGRGYIWITLCGQSHFAHRLAWAIHYGKYPDGIIDHDNGDRTDNRILNLVESTNEKNSRNQKMRRTNTSGHMGVCLRKDTGKYRSFIQEGGKRIWIGNYDTFEEAVAARVAAEKKYGYHENHGRN</sequence>
<dbReference type="InterPro" id="IPR044925">
    <property type="entry name" value="His-Me_finger_sf"/>
</dbReference>
<keyword evidence="5" id="KW-0378">Hydrolase</keyword>
<dbReference type="InterPro" id="IPR001471">
    <property type="entry name" value="AP2/ERF_dom"/>
</dbReference>
<dbReference type="Gene3D" id="3.90.75.20">
    <property type="match status" value="1"/>
</dbReference>
<dbReference type="Gene3D" id="3.30.730.10">
    <property type="entry name" value="AP2/ERF domain"/>
    <property type="match status" value="1"/>
</dbReference>
<keyword evidence="5" id="KW-0255">Endonuclease</keyword>
<keyword evidence="2" id="KW-0238">DNA-binding</keyword>
<proteinExistence type="predicted"/>
<evidence type="ECO:0000256" key="3">
    <source>
        <dbReference type="ARBA" id="ARBA00023163"/>
    </source>
</evidence>
<dbReference type="GO" id="GO:0004519">
    <property type="term" value="F:endonuclease activity"/>
    <property type="evidence" value="ECO:0007669"/>
    <property type="project" value="UniProtKB-KW"/>
</dbReference>
<reference evidence="5" key="1">
    <citation type="submission" date="2021-09" db="EMBL/GenBank/DDBJ databases">
        <title>First case of bloodstream infection caused by Mixta hanseatica sp. nov., a member of the Erwiniaceae family.</title>
        <authorList>
            <person name="Both A."/>
            <person name="Huang J."/>
            <person name="Wenzel P."/>
            <person name="Aepfelbacher M."/>
            <person name="Rohde H."/>
            <person name="Christner M."/>
            <person name="Hentschke M."/>
        </authorList>
    </citation>
    <scope>NUCLEOTIDE SEQUENCE</scope>
    <source>
        <strain evidence="5">X22927</strain>
    </source>
</reference>
<dbReference type="RefSeq" id="WP_249893874.1">
    <property type="nucleotide sequence ID" value="NZ_CP082904.1"/>
</dbReference>
<keyword evidence="5" id="KW-0540">Nuclease</keyword>
<feature type="domain" description="AP2/ERF" evidence="4">
    <location>
        <begin position="129"/>
        <end position="184"/>
    </location>
</feature>
<dbReference type="InterPro" id="IPR016177">
    <property type="entry name" value="DNA-bd_dom_sf"/>
</dbReference>
<keyword evidence="3" id="KW-0804">Transcription</keyword>
<evidence type="ECO:0000259" key="4">
    <source>
        <dbReference type="PROSITE" id="PS51032"/>
    </source>
</evidence>
<dbReference type="PROSITE" id="PS51032">
    <property type="entry name" value="AP2_ERF"/>
    <property type="match status" value="1"/>
</dbReference>
<organism evidence="5 6">
    <name type="scientific">Mixta hanseatica</name>
    <dbReference type="NCBI Taxonomy" id="2872648"/>
    <lineage>
        <taxon>Bacteria</taxon>
        <taxon>Pseudomonadati</taxon>
        <taxon>Pseudomonadota</taxon>
        <taxon>Gammaproteobacteria</taxon>
        <taxon>Enterobacterales</taxon>
        <taxon>Erwiniaceae</taxon>
        <taxon>Mixta</taxon>
    </lineage>
</organism>
<dbReference type="InterPro" id="IPR036955">
    <property type="entry name" value="AP2/ERF_dom_sf"/>
</dbReference>
<gene>
    <name evidence="5" type="ORF">K6958_06400</name>
</gene>
<name>A0ABY4RFM2_9GAMM</name>
<evidence type="ECO:0000256" key="2">
    <source>
        <dbReference type="ARBA" id="ARBA00023125"/>
    </source>
</evidence>
<dbReference type="InterPro" id="IPR003615">
    <property type="entry name" value="HNH_nuc"/>
</dbReference>